<dbReference type="EMBL" id="CP054212">
    <property type="protein sequence ID" value="QKJ88059.1"/>
    <property type="molecule type" value="Genomic_DNA"/>
</dbReference>
<sequence length="105" mass="12462">MKIKLTYKDRLEIESIIENLSESDNELIYEQVKNIIDKTTTNPAEMSMCAWLPKHFDYPIIELCQEDTLSQDLAHQFIWDYLTRAAKWEYAVSIFKNKYSYSEVA</sequence>
<name>A0A6M8UE55_9GAMM</name>
<reference evidence="1 2" key="1">
    <citation type="submission" date="2020-06" db="EMBL/GenBank/DDBJ databases">
        <title>Genome sequence of Paramixta manurensis strain PD-1.</title>
        <authorList>
            <person name="Lee C.W."/>
            <person name="Kim J."/>
        </authorList>
    </citation>
    <scope>NUCLEOTIDE SEQUENCE [LARGE SCALE GENOMIC DNA]</scope>
    <source>
        <strain evidence="1 2">PD-1</strain>
    </source>
</reference>
<dbReference type="KEGG" id="pmak:PMPD1_3129"/>
<gene>
    <name evidence="1" type="ORF">PMPD1_3129</name>
</gene>
<keyword evidence="2" id="KW-1185">Reference proteome</keyword>
<dbReference type="Proteomes" id="UP000505325">
    <property type="component" value="Chromosome"/>
</dbReference>
<organism evidence="1 2">
    <name type="scientific">Paramixta manurensis</name>
    <dbReference type="NCBI Taxonomy" id="2740817"/>
    <lineage>
        <taxon>Bacteria</taxon>
        <taxon>Pseudomonadati</taxon>
        <taxon>Pseudomonadota</taxon>
        <taxon>Gammaproteobacteria</taxon>
        <taxon>Enterobacterales</taxon>
        <taxon>Erwiniaceae</taxon>
        <taxon>Paramixta</taxon>
    </lineage>
</organism>
<proteinExistence type="predicted"/>
<dbReference type="RefSeq" id="WP_173634950.1">
    <property type="nucleotide sequence ID" value="NZ_CP054212.1"/>
</dbReference>
<accession>A0A6M8UE55</accession>
<evidence type="ECO:0000313" key="2">
    <source>
        <dbReference type="Proteomes" id="UP000505325"/>
    </source>
</evidence>
<evidence type="ECO:0000313" key="1">
    <source>
        <dbReference type="EMBL" id="QKJ88059.1"/>
    </source>
</evidence>
<dbReference type="AlphaFoldDB" id="A0A6M8UE55"/>
<protein>
    <submittedName>
        <fullName evidence="1">Uncharacterized protein</fullName>
    </submittedName>
</protein>